<dbReference type="SMART" id="SM00904">
    <property type="entry name" value="Flavokinase"/>
    <property type="match status" value="1"/>
</dbReference>
<accession>A0AB39V7V4</accession>
<dbReference type="CDD" id="cd02064">
    <property type="entry name" value="FAD_synthetase_N"/>
    <property type="match status" value="1"/>
</dbReference>
<dbReference type="GO" id="GO:0009398">
    <property type="term" value="P:FMN biosynthetic process"/>
    <property type="evidence" value="ECO:0007669"/>
    <property type="project" value="UniProtKB-UniRule"/>
</dbReference>
<evidence type="ECO:0000256" key="1">
    <source>
        <dbReference type="ARBA" id="ARBA00004726"/>
    </source>
</evidence>
<dbReference type="NCBIfam" id="TIGR00083">
    <property type="entry name" value="ribF"/>
    <property type="match status" value="1"/>
</dbReference>
<keyword evidence="4 14" id="KW-0288">FMN</keyword>
<keyword evidence="6 14" id="KW-0548">Nucleotidyltransferase</keyword>
<dbReference type="InterPro" id="IPR015865">
    <property type="entry name" value="Riboflavin_kinase_bac/euk"/>
</dbReference>
<feature type="domain" description="Riboflavin kinase" evidence="15">
    <location>
        <begin position="198"/>
        <end position="323"/>
    </location>
</feature>
<dbReference type="InterPro" id="IPR014729">
    <property type="entry name" value="Rossmann-like_a/b/a_fold"/>
</dbReference>
<evidence type="ECO:0000256" key="6">
    <source>
        <dbReference type="ARBA" id="ARBA00022695"/>
    </source>
</evidence>
<dbReference type="EC" id="2.7.1.26" evidence="14"/>
<dbReference type="Gene3D" id="3.40.50.620">
    <property type="entry name" value="HUPs"/>
    <property type="match status" value="1"/>
</dbReference>
<evidence type="ECO:0000256" key="8">
    <source>
        <dbReference type="ARBA" id="ARBA00022777"/>
    </source>
</evidence>
<name>A0AB39V7V4_9FUSO</name>
<dbReference type="GO" id="GO:0008531">
    <property type="term" value="F:riboflavin kinase activity"/>
    <property type="evidence" value="ECO:0007669"/>
    <property type="project" value="UniProtKB-UniRule"/>
</dbReference>
<dbReference type="Pfam" id="PF06574">
    <property type="entry name" value="FAD_syn"/>
    <property type="match status" value="1"/>
</dbReference>
<evidence type="ECO:0000256" key="13">
    <source>
        <dbReference type="ARBA" id="ARBA00049494"/>
    </source>
</evidence>
<dbReference type="SUPFAM" id="SSF82114">
    <property type="entry name" value="Riboflavin kinase-like"/>
    <property type="match status" value="1"/>
</dbReference>
<evidence type="ECO:0000256" key="2">
    <source>
        <dbReference type="ARBA" id="ARBA00005201"/>
    </source>
</evidence>
<evidence type="ECO:0000256" key="12">
    <source>
        <dbReference type="ARBA" id="ARBA00047880"/>
    </source>
</evidence>
<comment type="catalytic activity">
    <reaction evidence="12 14">
        <text>riboflavin + ATP = FMN + ADP + H(+)</text>
        <dbReference type="Rhea" id="RHEA:14357"/>
        <dbReference type="ChEBI" id="CHEBI:15378"/>
        <dbReference type="ChEBI" id="CHEBI:30616"/>
        <dbReference type="ChEBI" id="CHEBI:57986"/>
        <dbReference type="ChEBI" id="CHEBI:58210"/>
        <dbReference type="ChEBI" id="CHEBI:456216"/>
        <dbReference type="EC" id="2.7.1.26"/>
    </reaction>
</comment>
<sequence length="336" mass="39195">MKFITKNLSEIKDIIEYNKKLEFTDYDKNIEEIGRSKNIVILGNFDGIHKGHKIILEKAVKKAKEKNLKTIVYTFSEYPKNRQNKITTCSEKAYLLNENKIDYLYLEEFEKVRNYSPEEFVKKVIVDILNASEVYCGFNFTFGKGKSGNVVMLEKLLKEKNIKLNLQEPVLDENNEIISSTRIRKYIENTNFTKVKELLGHNLIILGKVIYGKQLGRVIGFPTANLRFESKVYPEFGVYGVKIHIENDEKVYNGVMNIGRNPTVDVGVLSVETNIFNFNEDIYGKVILIEVLENIRPEKKFNSVEELKIQIGNDVNYWKQKISYWRKKYQKETDAI</sequence>
<dbReference type="GO" id="GO:0006747">
    <property type="term" value="P:FAD biosynthetic process"/>
    <property type="evidence" value="ECO:0007669"/>
    <property type="project" value="UniProtKB-UniRule"/>
</dbReference>
<evidence type="ECO:0000256" key="4">
    <source>
        <dbReference type="ARBA" id="ARBA00022643"/>
    </source>
</evidence>
<comment type="similarity">
    <text evidence="14">Belongs to the ribF family.</text>
</comment>
<evidence type="ECO:0000256" key="3">
    <source>
        <dbReference type="ARBA" id="ARBA00022630"/>
    </source>
</evidence>
<dbReference type="PANTHER" id="PTHR22749">
    <property type="entry name" value="RIBOFLAVIN KINASE/FMN ADENYLYLTRANSFERASE"/>
    <property type="match status" value="1"/>
</dbReference>
<keyword evidence="7 14" id="KW-0547">Nucleotide-binding</keyword>
<evidence type="ECO:0000256" key="14">
    <source>
        <dbReference type="PIRNR" id="PIRNR004491"/>
    </source>
</evidence>
<dbReference type="EC" id="2.7.7.2" evidence="14"/>
<comment type="pathway">
    <text evidence="2 14">Cofactor biosynthesis; FMN biosynthesis; FMN from riboflavin (ATP route): step 1/1.</text>
</comment>
<dbReference type="InterPro" id="IPR002606">
    <property type="entry name" value="Riboflavin_kinase_bac"/>
</dbReference>
<dbReference type="InterPro" id="IPR004821">
    <property type="entry name" value="Cyt_trans-like"/>
</dbReference>
<keyword evidence="8 14" id="KW-0418">Kinase</keyword>
<dbReference type="NCBIfam" id="TIGR00125">
    <property type="entry name" value="cyt_tran_rel"/>
    <property type="match status" value="1"/>
</dbReference>
<dbReference type="Pfam" id="PF01687">
    <property type="entry name" value="Flavokinase"/>
    <property type="match status" value="1"/>
</dbReference>
<keyword evidence="5 14" id="KW-0808">Transferase</keyword>
<dbReference type="EMBL" id="CP165647">
    <property type="protein sequence ID" value="XDU63372.1"/>
    <property type="molecule type" value="Genomic_DNA"/>
</dbReference>
<evidence type="ECO:0000256" key="11">
    <source>
        <dbReference type="ARBA" id="ARBA00023268"/>
    </source>
</evidence>
<dbReference type="AlphaFoldDB" id="A0AB39V7V4"/>
<protein>
    <recommendedName>
        <fullName evidence="14">Riboflavin biosynthesis protein</fullName>
    </recommendedName>
    <domain>
        <recommendedName>
            <fullName evidence="14">Riboflavin kinase</fullName>
            <ecNumber evidence="14">2.7.1.26</ecNumber>
        </recommendedName>
        <alternativeName>
            <fullName evidence="14">Flavokinase</fullName>
        </alternativeName>
    </domain>
    <domain>
        <recommendedName>
            <fullName evidence="14">FMN adenylyltransferase</fullName>
            <ecNumber evidence="14">2.7.7.2</ecNumber>
        </recommendedName>
        <alternativeName>
            <fullName evidence="14">FAD pyrophosphorylase</fullName>
        </alternativeName>
        <alternativeName>
            <fullName evidence="14">FAD synthase</fullName>
        </alternativeName>
    </domain>
</protein>
<evidence type="ECO:0000313" key="16">
    <source>
        <dbReference type="EMBL" id="XDU63372.1"/>
    </source>
</evidence>
<proteinExistence type="inferred from homology"/>
<dbReference type="InterPro" id="IPR015864">
    <property type="entry name" value="FAD_synthase"/>
</dbReference>
<keyword evidence="3 14" id="KW-0285">Flavoprotein</keyword>
<dbReference type="GO" id="GO:0009231">
    <property type="term" value="P:riboflavin biosynthetic process"/>
    <property type="evidence" value="ECO:0007669"/>
    <property type="project" value="InterPro"/>
</dbReference>
<reference evidence="16" key="1">
    <citation type="submission" date="2024-07" db="EMBL/GenBank/DDBJ databases">
        <authorList>
            <person name="Li X.-J."/>
            <person name="Wang X."/>
        </authorList>
    </citation>
    <scope>NUCLEOTIDE SEQUENCE</scope>
    <source>
        <strain evidence="16">HSP-536</strain>
    </source>
</reference>
<keyword evidence="9 14" id="KW-0274">FAD</keyword>
<dbReference type="InterPro" id="IPR023465">
    <property type="entry name" value="Riboflavin_kinase_dom_sf"/>
</dbReference>
<dbReference type="RefSeq" id="WP_369717461.1">
    <property type="nucleotide sequence ID" value="NZ_CP165647.1"/>
</dbReference>
<gene>
    <name evidence="16" type="primary">ribF</name>
    <name evidence="16" type="ORF">AB8B28_05915</name>
</gene>
<dbReference type="PANTHER" id="PTHR22749:SF6">
    <property type="entry name" value="RIBOFLAVIN KINASE"/>
    <property type="match status" value="1"/>
</dbReference>
<dbReference type="Gene3D" id="2.40.30.30">
    <property type="entry name" value="Riboflavin kinase-like"/>
    <property type="match status" value="1"/>
</dbReference>
<keyword evidence="10 14" id="KW-0067">ATP-binding</keyword>
<keyword evidence="11" id="KW-0511">Multifunctional enzyme</keyword>
<comment type="catalytic activity">
    <reaction evidence="13 14">
        <text>FMN + ATP + H(+) = FAD + diphosphate</text>
        <dbReference type="Rhea" id="RHEA:17237"/>
        <dbReference type="ChEBI" id="CHEBI:15378"/>
        <dbReference type="ChEBI" id="CHEBI:30616"/>
        <dbReference type="ChEBI" id="CHEBI:33019"/>
        <dbReference type="ChEBI" id="CHEBI:57692"/>
        <dbReference type="ChEBI" id="CHEBI:58210"/>
        <dbReference type="EC" id="2.7.7.2"/>
    </reaction>
</comment>
<evidence type="ECO:0000256" key="5">
    <source>
        <dbReference type="ARBA" id="ARBA00022679"/>
    </source>
</evidence>
<evidence type="ECO:0000256" key="10">
    <source>
        <dbReference type="ARBA" id="ARBA00022840"/>
    </source>
</evidence>
<evidence type="ECO:0000256" key="7">
    <source>
        <dbReference type="ARBA" id="ARBA00022741"/>
    </source>
</evidence>
<dbReference type="PIRSF" id="PIRSF004491">
    <property type="entry name" value="FAD_Synth"/>
    <property type="match status" value="1"/>
</dbReference>
<dbReference type="KEGG" id="lala:AB8B28_05915"/>
<dbReference type="GO" id="GO:0005524">
    <property type="term" value="F:ATP binding"/>
    <property type="evidence" value="ECO:0007669"/>
    <property type="project" value="UniProtKB-UniRule"/>
</dbReference>
<dbReference type="InterPro" id="IPR023468">
    <property type="entry name" value="Riboflavin_kinase"/>
</dbReference>
<evidence type="ECO:0000259" key="15">
    <source>
        <dbReference type="SMART" id="SM00904"/>
    </source>
</evidence>
<evidence type="ECO:0000256" key="9">
    <source>
        <dbReference type="ARBA" id="ARBA00022827"/>
    </source>
</evidence>
<comment type="pathway">
    <text evidence="1 14">Cofactor biosynthesis; FAD biosynthesis; FAD from FMN: step 1/1.</text>
</comment>
<organism evidence="16">
    <name type="scientific">Leptotrichia alba</name>
    <dbReference type="NCBI Taxonomy" id="3239304"/>
    <lineage>
        <taxon>Bacteria</taxon>
        <taxon>Fusobacteriati</taxon>
        <taxon>Fusobacteriota</taxon>
        <taxon>Fusobacteriia</taxon>
        <taxon>Fusobacteriales</taxon>
        <taxon>Leptotrichiaceae</taxon>
        <taxon>Leptotrichia</taxon>
    </lineage>
</organism>
<dbReference type="SUPFAM" id="SSF52374">
    <property type="entry name" value="Nucleotidylyl transferase"/>
    <property type="match status" value="1"/>
</dbReference>
<dbReference type="GO" id="GO:0003919">
    <property type="term" value="F:FMN adenylyltransferase activity"/>
    <property type="evidence" value="ECO:0007669"/>
    <property type="project" value="UniProtKB-UniRule"/>
</dbReference>